<dbReference type="InParanoid" id="A0A165EU69"/>
<dbReference type="OrthoDB" id="5976022at2759"/>
<keyword evidence="3" id="KW-1185">Reference proteome</keyword>
<dbReference type="GO" id="GO:0016787">
    <property type="term" value="F:hydrolase activity"/>
    <property type="evidence" value="ECO:0007669"/>
    <property type="project" value="InterPro"/>
</dbReference>
<dbReference type="SUPFAM" id="SSF56300">
    <property type="entry name" value="Metallo-dependent phosphatases"/>
    <property type="match status" value="1"/>
</dbReference>
<protein>
    <submittedName>
        <fullName evidence="2">Metallo-dependent phosphatase</fullName>
    </submittedName>
</protein>
<dbReference type="Gene3D" id="3.60.21.10">
    <property type="match status" value="1"/>
</dbReference>
<feature type="domain" description="Calcineurin-like phosphoesterase" evidence="1">
    <location>
        <begin position="88"/>
        <end position="346"/>
    </location>
</feature>
<dbReference type="PANTHER" id="PTHR46546">
    <property type="entry name" value="SHEWANELLA-LIKE PROTEIN PHOSPHATASE 1"/>
    <property type="match status" value="1"/>
</dbReference>
<sequence length="422" mass="46329">MPRILLFLAVLVPICGLLYVVAPQFELLKSVASFPLSWPFATHPEAQLQQPHENAAQQPLRAGAGMRYRPSDVNVNDVHAAPGQYTRRIVAVGDLHGDMQNAQTVLKMAGVVDAEGNWSGYVDFFVQTGDIIDRGDDTIKLYNWMEKLREQAHAAGGTVLSLLGNHEWMNVIGDWRYVYPSEIDTFGSVAARQQMLSKGSIGKSWATNYTTASRLPLHPSLGPPNADYDPSSPSAFSPLSHAAISFVHGGLAQSYPDLTPFPSRINSLGASLLHKLQARQPPPPHPPHAYPGLPEDATEAEKRLYGTDGPLWYRGWALEPEDVACAKVDKVLKETGTRRMIMGHTPDFEKIVSRCNGKIIIIDTGISHAYGGALSALAINYTLLRSESGEWREREVIAALYADKHEFLAIDERNIQGDFGGL</sequence>
<evidence type="ECO:0000313" key="2">
    <source>
        <dbReference type="EMBL" id="KZT07770.1"/>
    </source>
</evidence>
<dbReference type="AlphaFoldDB" id="A0A165EU69"/>
<dbReference type="STRING" id="1314785.A0A165EU69"/>
<dbReference type="InterPro" id="IPR004843">
    <property type="entry name" value="Calcineurin-like_PHP"/>
</dbReference>
<name>A0A165EU69_9APHY</name>
<organism evidence="2 3">
    <name type="scientific">Laetiporus sulphureus 93-53</name>
    <dbReference type="NCBI Taxonomy" id="1314785"/>
    <lineage>
        <taxon>Eukaryota</taxon>
        <taxon>Fungi</taxon>
        <taxon>Dikarya</taxon>
        <taxon>Basidiomycota</taxon>
        <taxon>Agaricomycotina</taxon>
        <taxon>Agaricomycetes</taxon>
        <taxon>Polyporales</taxon>
        <taxon>Laetiporus</taxon>
    </lineage>
</organism>
<dbReference type="Pfam" id="PF00149">
    <property type="entry name" value="Metallophos"/>
    <property type="match status" value="1"/>
</dbReference>
<accession>A0A165EU69</accession>
<dbReference type="RefSeq" id="XP_040765510.1">
    <property type="nucleotide sequence ID" value="XM_040908690.1"/>
</dbReference>
<dbReference type="InterPro" id="IPR029052">
    <property type="entry name" value="Metallo-depent_PP-like"/>
</dbReference>
<evidence type="ECO:0000313" key="3">
    <source>
        <dbReference type="Proteomes" id="UP000076871"/>
    </source>
</evidence>
<dbReference type="FunCoup" id="A0A165EU69">
    <property type="interactions" value="4"/>
</dbReference>
<dbReference type="PANTHER" id="PTHR46546:SF4">
    <property type="entry name" value="SHEWANELLA-LIKE PROTEIN PHOSPHATASE 1"/>
    <property type="match status" value="1"/>
</dbReference>
<gene>
    <name evidence="2" type="ORF">LAESUDRAFT_724766</name>
</gene>
<evidence type="ECO:0000259" key="1">
    <source>
        <dbReference type="Pfam" id="PF00149"/>
    </source>
</evidence>
<proteinExistence type="predicted"/>
<dbReference type="Proteomes" id="UP000076871">
    <property type="component" value="Unassembled WGS sequence"/>
</dbReference>
<reference evidence="2 3" key="1">
    <citation type="journal article" date="2016" name="Mol. Biol. Evol.">
        <title>Comparative Genomics of Early-Diverging Mushroom-Forming Fungi Provides Insights into the Origins of Lignocellulose Decay Capabilities.</title>
        <authorList>
            <person name="Nagy L.G."/>
            <person name="Riley R."/>
            <person name="Tritt A."/>
            <person name="Adam C."/>
            <person name="Daum C."/>
            <person name="Floudas D."/>
            <person name="Sun H."/>
            <person name="Yadav J.S."/>
            <person name="Pangilinan J."/>
            <person name="Larsson K.H."/>
            <person name="Matsuura K."/>
            <person name="Barry K."/>
            <person name="Labutti K."/>
            <person name="Kuo R."/>
            <person name="Ohm R.A."/>
            <person name="Bhattacharya S.S."/>
            <person name="Shirouzu T."/>
            <person name="Yoshinaga Y."/>
            <person name="Martin F.M."/>
            <person name="Grigoriev I.V."/>
            <person name="Hibbett D.S."/>
        </authorList>
    </citation>
    <scope>NUCLEOTIDE SEQUENCE [LARGE SCALE GENOMIC DNA]</scope>
    <source>
        <strain evidence="2 3">93-53</strain>
    </source>
</reference>
<dbReference type="EMBL" id="KV427618">
    <property type="protein sequence ID" value="KZT07770.1"/>
    <property type="molecule type" value="Genomic_DNA"/>
</dbReference>
<dbReference type="GeneID" id="63825719"/>